<keyword evidence="3" id="KW-0378">Hydrolase</keyword>
<dbReference type="PROSITE" id="PS00134">
    <property type="entry name" value="TRYPSIN_HIS"/>
    <property type="match status" value="1"/>
</dbReference>
<dbReference type="PANTHER" id="PTHR24276">
    <property type="entry name" value="POLYSERASE-RELATED"/>
    <property type="match status" value="1"/>
</dbReference>
<dbReference type="InterPro" id="IPR001254">
    <property type="entry name" value="Trypsin_dom"/>
</dbReference>
<dbReference type="InterPro" id="IPR043504">
    <property type="entry name" value="Peptidase_S1_PA_chymotrypsin"/>
</dbReference>
<dbReference type="InterPro" id="IPR009003">
    <property type="entry name" value="Peptidase_S1_PA"/>
</dbReference>
<evidence type="ECO:0000256" key="6">
    <source>
        <dbReference type="SAM" id="SignalP"/>
    </source>
</evidence>
<comment type="caution">
    <text evidence="8">The sequence shown here is derived from an EMBL/GenBank/DDBJ whole genome shotgun (WGS) entry which is preliminary data.</text>
</comment>
<name>A0AAW1IUX2_POPJA</name>
<dbReference type="Pfam" id="PF00089">
    <property type="entry name" value="Trypsin"/>
    <property type="match status" value="1"/>
</dbReference>
<feature type="chain" id="PRO_5043587181" evidence="6">
    <location>
        <begin position="22"/>
        <end position="273"/>
    </location>
</feature>
<comment type="similarity">
    <text evidence="1">Belongs to the peptidase S1 family.</text>
</comment>
<organism evidence="8 9">
    <name type="scientific">Popillia japonica</name>
    <name type="common">Japanese beetle</name>
    <dbReference type="NCBI Taxonomy" id="7064"/>
    <lineage>
        <taxon>Eukaryota</taxon>
        <taxon>Metazoa</taxon>
        <taxon>Ecdysozoa</taxon>
        <taxon>Arthropoda</taxon>
        <taxon>Hexapoda</taxon>
        <taxon>Insecta</taxon>
        <taxon>Pterygota</taxon>
        <taxon>Neoptera</taxon>
        <taxon>Endopterygota</taxon>
        <taxon>Coleoptera</taxon>
        <taxon>Polyphaga</taxon>
        <taxon>Scarabaeiformia</taxon>
        <taxon>Scarabaeidae</taxon>
        <taxon>Rutelinae</taxon>
        <taxon>Popillia</taxon>
    </lineage>
</organism>
<feature type="signal peptide" evidence="6">
    <location>
        <begin position="1"/>
        <end position="21"/>
    </location>
</feature>
<evidence type="ECO:0000313" key="9">
    <source>
        <dbReference type="Proteomes" id="UP001458880"/>
    </source>
</evidence>
<keyword evidence="4" id="KW-0720">Serine protease</keyword>
<gene>
    <name evidence="8" type="ORF">QE152_g33819</name>
</gene>
<dbReference type="Gene3D" id="2.40.10.10">
    <property type="entry name" value="Trypsin-like serine proteases"/>
    <property type="match status" value="1"/>
</dbReference>
<dbReference type="PRINTS" id="PR00722">
    <property type="entry name" value="CHYMOTRYPSIN"/>
</dbReference>
<evidence type="ECO:0000256" key="3">
    <source>
        <dbReference type="ARBA" id="ARBA00022801"/>
    </source>
</evidence>
<protein>
    <submittedName>
        <fullName evidence="8">Trypsin</fullName>
    </submittedName>
</protein>
<proteinExistence type="inferred from homology"/>
<dbReference type="SUPFAM" id="SSF50494">
    <property type="entry name" value="Trypsin-like serine proteases"/>
    <property type="match status" value="1"/>
</dbReference>
<sequence length="273" mass="30181">MMFLKGFSFAVFVLLSPAVIASVIKSQPNHEDRIANGRPASPGQFPYQVSIVNASNQQHLCGGSILNSQWILTAAHCINGSHLEDRIVHVGSIRLDSGGYIYKPSKFAIHEEYVYKYIPSLYGDILVEINNDIALIKVQGEIPLSRSNINSIDLETRWVGGGVDSVLTGWGYLSNNAVPNNLQYMSTRTLTNEECKRYKRAPVPLYETQICTLIEHGIQGRGGDSGGPLVVGGKQIGLVSWGPKHYISEGLVDANVYTRVPPYINWIKQKMHQ</sequence>
<evidence type="ECO:0000256" key="5">
    <source>
        <dbReference type="ARBA" id="ARBA00023157"/>
    </source>
</evidence>
<keyword evidence="5" id="KW-1015">Disulfide bond</keyword>
<dbReference type="Proteomes" id="UP001458880">
    <property type="component" value="Unassembled WGS sequence"/>
</dbReference>
<dbReference type="FunFam" id="2.40.10.10:FF:000068">
    <property type="entry name" value="transmembrane protease serine 2"/>
    <property type="match status" value="1"/>
</dbReference>
<keyword evidence="9" id="KW-1185">Reference proteome</keyword>
<evidence type="ECO:0000313" key="8">
    <source>
        <dbReference type="EMBL" id="KAK9693995.1"/>
    </source>
</evidence>
<dbReference type="AlphaFoldDB" id="A0AAW1IUX2"/>
<reference evidence="8 9" key="1">
    <citation type="journal article" date="2024" name="BMC Genomics">
        <title>De novo assembly and annotation of Popillia japonica's genome with initial clues to its potential as an invasive pest.</title>
        <authorList>
            <person name="Cucini C."/>
            <person name="Boschi S."/>
            <person name="Funari R."/>
            <person name="Cardaioli E."/>
            <person name="Iannotti N."/>
            <person name="Marturano G."/>
            <person name="Paoli F."/>
            <person name="Bruttini M."/>
            <person name="Carapelli A."/>
            <person name="Frati F."/>
            <person name="Nardi F."/>
        </authorList>
    </citation>
    <scope>NUCLEOTIDE SEQUENCE [LARGE SCALE GENOMIC DNA]</scope>
    <source>
        <strain evidence="8">DMR45628</strain>
    </source>
</reference>
<dbReference type="InterPro" id="IPR001314">
    <property type="entry name" value="Peptidase_S1A"/>
</dbReference>
<dbReference type="GO" id="GO:0006508">
    <property type="term" value="P:proteolysis"/>
    <property type="evidence" value="ECO:0007669"/>
    <property type="project" value="UniProtKB-KW"/>
</dbReference>
<accession>A0AAW1IUX2</accession>
<dbReference type="EMBL" id="JASPKY010000526">
    <property type="protein sequence ID" value="KAK9693995.1"/>
    <property type="molecule type" value="Genomic_DNA"/>
</dbReference>
<dbReference type="SMART" id="SM00020">
    <property type="entry name" value="Tryp_SPc"/>
    <property type="match status" value="1"/>
</dbReference>
<dbReference type="CDD" id="cd00190">
    <property type="entry name" value="Tryp_SPc"/>
    <property type="match status" value="1"/>
</dbReference>
<dbReference type="PANTHER" id="PTHR24276:SF98">
    <property type="entry name" value="FI18310P1-RELATED"/>
    <property type="match status" value="1"/>
</dbReference>
<evidence type="ECO:0000256" key="2">
    <source>
        <dbReference type="ARBA" id="ARBA00022670"/>
    </source>
</evidence>
<keyword evidence="6" id="KW-0732">Signal</keyword>
<feature type="domain" description="Peptidase S1" evidence="7">
    <location>
        <begin position="34"/>
        <end position="272"/>
    </location>
</feature>
<evidence type="ECO:0000256" key="1">
    <source>
        <dbReference type="ARBA" id="ARBA00007664"/>
    </source>
</evidence>
<dbReference type="PROSITE" id="PS50240">
    <property type="entry name" value="TRYPSIN_DOM"/>
    <property type="match status" value="1"/>
</dbReference>
<evidence type="ECO:0000256" key="4">
    <source>
        <dbReference type="ARBA" id="ARBA00022825"/>
    </source>
</evidence>
<dbReference type="InterPro" id="IPR050430">
    <property type="entry name" value="Peptidase_S1"/>
</dbReference>
<dbReference type="GO" id="GO:0004252">
    <property type="term" value="F:serine-type endopeptidase activity"/>
    <property type="evidence" value="ECO:0007669"/>
    <property type="project" value="InterPro"/>
</dbReference>
<keyword evidence="2" id="KW-0645">Protease</keyword>
<evidence type="ECO:0000259" key="7">
    <source>
        <dbReference type="PROSITE" id="PS50240"/>
    </source>
</evidence>
<dbReference type="InterPro" id="IPR018114">
    <property type="entry name" value="TRYPSIN_HIS"/>
</dbReference>